<keyword evidence="2" id="KW-0902">Two-component regulatory system</keyword>
<dbReference type="SUPFAM" id="SSF52172">
    <property type="entry name" value="CheY-like"/>
    <property type="match status" value="1"/>
</dbReference>
<keyword evidence="3" id="KW-0805">Transcription regulation</keyword>
<dbReference type="GO" id="GO:0000156">
    <property type="term" value="F:phosphorelay response regulator activity"/>
    <property type="evidence" value="ECO:0007669"/>
    <property type="project" value="TreeGrafter"/>
</dbReference>
<evidence type="ECO:0000256" key="3">
    <source>
        <dbReference type="ARBA" id="ARBA00023015"/>
    </source>
</evidence>
<evidence type="ECO:0000256" key="5">
    <source>
        <dbReference type="ARBA" id="ARBA00023163"/>
    </source>
</evidence>
<organism evidence="8 9">
    <name type="scientific">candidate division KSB3 bacterium</name>
    <dbReference type="NCBI Taxonomy" id="2044937"/>
    <lineage>
        <taxon>Bacteria</taxon>
        <taxon>candidate division KSB3</taxon>
    </lineage>
</organism>
<dbReference type="FunFam" id="3.40.50.2300:FF:000001">
    <property type="entry name" value="DNA-binding response regulator PhoB"/>
    <property type="match status" value="1"/>
</dbReference>
<dbReference type="Pfam" id="PF14332">
    <property type="entry name" value="DUF4388"/>
    <property type="match status" value="1"/>
</dbReference>
<dbReference type="GO" id="GO:0005829">
    <property type="term" value="C:cytosol"/>
    <property type="evidence" value="ECO:0007669"/>
    <property type="project" value="TreeGrafter"/>
</dbReference>
<dbReference type="GO" id="GO:0006355">
    <property type="term" value="P:regulation of DNA-templated transcription"/>
    <property type="evidence" value="ECO:0007669"/>
    <property type="project" value="TreeGrafter"/>
</dbReference>
<keyword evidence="1 6" id="KW-0597">Phosphoprotein</keyword>
<comment type="caution">
    <text evidence="8">The sequence shown here is derived from an EMBL/GenBank/DDBJ whole genome shotgun (WGS) entry which is preliminary data.</text>
</comment>
<dbReference type="GO" id="GO:0032993">
    <property type="term" value="C:protein-DNA complex"/>
    <property type="evidence" value="ECO:0007669"/>
    <property type="project" value="TreeGrafter"/>
</dbReference>
<feature type="modified residue" description="4-aspartylphosphate" evidence="6">
    <location>
        <position position="54"/>
    </location>
</feature>
<dbReference type="SMART" id="SM00448">
    <property type="entry name" value="REC"/>
    <property type="match status" value="1"/>
</dbReference>
<evidence type="ECO:0000256" key="4">
    <source>
        <dbReference type="ARBA" id="ARBA00023125"/>
    </source>
</evidence>
<dbReference type="InterPro" id="IPR039420">
    <property type="entry name" value="WalR-like"/>
</dbReference>
<dbReference type="InterPro" id="IPR001789">
    <property type="entry name" value="Sig_transdc_resp-reg_receiver"/>
</dbReference>
<evidence type="ECO:0000256" key="6">
    <source>
        <dbReference type="PROSITE-ProRule" id="PRU00169"/>
    </source>
</evidence>
<keyword evidence="5" id="KW-0804">Transcription</keyword>
<keyword evidence="4" id="KW-0238">DNA-binding</keyword>
<dbReference type="PANTHER" id="PTHR48111">
    <property type="entry name" value="REGULATOR OF RPOS"/>
    <property type="match status" value="1"/>
</dbReference>
<gene>
    <name evidence="8" type="ORF">CSB45_07650</name>
</gene>
<dbReference type="CDD" id="cd17574">
    <property type="entry name" value="REC_OmpR"/>
    <property type="match status" value="1"/>
</dbReference>
<feature type="domain" description="Response regulatory" evidence="7">
    <location>
        <begin position="5"/>
        <end position="121"/>
    </location>
</feature>
<dbReference type="Pfam" id="PF00072">
    <property type="entry name" value="Response_reg"/>
    <property type="match status" value="1"/>
</dbReference>
<dbReference type="AlphaFoldDB" id="A0A2G6E5M6"/>
<dbReference type="InterPro" id="IPR011006">
    <property type="entry name" value="CheY-like_superfamily"/>
</dbReference>
<evidence type="ECO:0000259" key="7">
    <source>
        <dbReference type="PROSITE" id="PS50110"/>
    </source>
</evidence>
<sequence>MKAQRILIADDDEKVLDLLQSSLQKSGYEVALATNGVDALELAKKENPDLILADVAMPEMDGFELCRHVRENSAIEHIPYIFLTAKSELHDKVKGLNLGADDYISKPFHITEVTARINAILQRVTQLSQQASEAEDSELQGNLKQMQMAELLQTLAMSQKSGGLKLVNSSQKIGKIFFEHGNIVQASLDRHNGEEAVYRILMWDEGFFRFDSSDSSHDPPIEKNMNSLLMEGFDQREECQKYRKNMPSFSHYVHVRDKEGGKDLKPASKKVFDLIDGQKTIQQIIDDSPLNYLLTIKILYTLLKKKILEAKAPDLLQRSDDADFGELAHELYK</sequence>
<dbReference type="InterPro" id="IPR025497">
    <property type="entry name" value="PatA-like_N"/>
</dbReference>
<accession>A0A2G6E5M6</accession>
<reference evidence="8 9" key="1">
    <citation type="submission" date="2017-10" db="EMBL/GenBank/DDBJ databases">
        <title>Novel microbial diversity and functional potential in the marine mammal oral microbiome.</title>
        <authorList>
            <person name="Dudek N.K."/>
            <person name="Sun C.L."/>
            <person name="Burstein D."/>
            <person name="Kantor R.S."/>
            <person name="Aliaga Goltsman D.S."/>
            <person name="Bik E.M."/>
            <person name="Thomas B.C."/>
            <person name="Banfield J.F."/>
            <person name="Relman D.A."/>
        </authorList>
    </citation>
    <scope>NUCLEOTIDE SEQUENCE [LARGE SCALE GENOMIC DNA]</scope>
    <source>
        <strain evidence="8">DOLZORAL124_49_17</strain>
    </source>
</reference>
<dbReference type="EMBL" id="PDPS01000027">
    <property type="protein sequence ID" value="PID57389.1"/>
    <property type="molecule type" value="Genomic_DNA"/>
</dbReference>
<dbReference type="Gene3D" id="3.40.50.2300">
    <property type="match status" value="1"/>
</dbReference>
<proteinExistence type="predicted"/>
<dbReference type="PANTHER" id="PTHR48111:SF1">
    <property type="entry name" value="TWO-COMPONENT RESPONSE REGULATOR ORR33"/>
    <property type="match status" value="1"/>
</dbReference>
<evidence type="ECO:0000256" key="1">
    <source>
        <dbReference type="ARBA" id="ARBA00022553"/>
    </source>
</evidence>
<dbReference type="PROSITE" id="PS50110">
    <property type="entry name" value="RESPONSE_REGULATORY"/>
    <property type="match status" value="1"/>
</dbReference>
<dbReference type="Proteomes" id="UP000229740">
    <property type="component" value="Unassembled WGS sequence"/>
</dbReference>
<dbReference type="GO" id="GO:0000976">
    <property type="term" value="F:transcription cis-regulatory region binding"/>
    <property type="evidence" value="ECO:0007669"/>
    <property type="project" value="TreeGrafter"/>
</dbReference>
<evidence type="ECO:0000313" key="9">
    <source>
        <dbReference type="Proteomes" id="UP000229740"/>
    </source>
</evidence>
<evidence type="ECO:0000313" key="8">
    <source>
        <dbReference type="EMBL" id="PID57389.1"/>
    </source>
</evidence>
<name>A0A2G6E5M6_9BACT</name>
<protein>
    <recommendedName>
        <fullName evidence="7">Response regulatory domain-containing protein</fullName>
    </recommendedName>
</protein>
<evidence type="ECO:0000256" key="2">
    <source>
        <dbReference type="ARBA" id="ARBA00023012"/>
    </source>
</evidence>